<name>A0A2J6T8V2_9HELO</name>
<dbReference type="AlphaFoldDB" id="A0A2J6T8V2"/>
<protein>
    <submittedName>
        <fullName evidence="1">Uncharacterized protein</fullName>
    </submittedName>
</protein>
<organism evidence="1 2">
    <name type="scientific">Hyaloscypha bicolor E</name>
    <dbReference type="NCBI Taxonomy" id="1095630"/>
    <lineage>
        <taxon>Eukaryota</taxon>
        <taxon>Fungi</taxon>
        <taxon>Dikarya</taxon>
        <taxon>Ascomycota</taxon>
        <taxon>Pezizomycotina</taxon>
        <taxon>Leotiomycetes</taxon>
        <taxon>Helotiales</taxon>
        <taxon>Hyaloscyphaceae</taxon>
        <taxon>Hyaloscypha</taxon>
        <taxon>Hyaloscypha bicolor</taxon>
    </lineage>
</organism>
<evidence type="ECO:0000313" key="2">
    <source>
        <dbReference type="Proteomes" id="UP000235371"/>
    </source>
</evidence>
<dbReference type="Proteomes" id="UP000235371">
    <property type="component" value="Unassembled WGS sequence"/>
</dbReference>
<dbReference type="EMBL" id="KZ613816">
    <property type="protein sequence ID" value="PMD59373.1"/>
    <property type="molecule type" value="Genomic_DNA"/>
</dbReference>
<dbReference type="OrthoDB" id="27483at2759"/>
<gene>
    <name evidence="1" type="ORF">K444DRAFT_410409</name>
</gene>
<dbReference type="GeneID" id="36580686"/>
<dbReference type="InParanoid" id="A0A2J6T8V2"/>
<keyword evidence="2" id="KW-1185">Reference proteome</keyword>
<accession>A0A2J6T8V2</accession>
<sequence>MAGTRSLQQMAEGRLIGQLTDAATGYQASANFSCGGSFPIDIRSMTGHGDFTSTKTPIMSPPVITRWDAPSGEVSGRIMFPVPEGKHEVLEELVKDCQLATFGYGGENILDDSIRSAGKLESSEFSTSFNPYNYGIVDAFAQALLSGIARREVSGESTNEQH</sequence>
<dbReference type="RefSeq" id="XP_024736277.1">
    <property type="nucleotide sequence ID" value="XM_024872606.1"/>
</dbReference>
<evidence type="ECO:0000313" key="1">
    <source>
        <dbReference type="EMBL" id="PMD59373.1"/>
    </source>
</evidence>
<reference evidence="1 2" key="1">
    <citation type="submission" date="2016-04" db="EMBL/GenBank/DDBJ databases">
        <title>A degradative enzymes factory behind the ericoid mycorrhizal symbiosis.</title>
        <authorList>
            <consortium name="DOE Joint Genome Institute"/>
            <person name="Martino E."/>
            <person name="Morin E."/>
            <person name="Grelet G."/>
            <person name="Kuo A."/>
            <person name="Kohler A."/>
            <person name="Daghino S."/>
            <person name="Barry K."/>
            <person name="Choi C."/>
            <person name="Cichocki N."/>
            <person name="Clum A."/>
            <person name="Copeland A."/>
            <person name="Hainaut M."/>
            <person name="Haridas S."/>
            <person name="Labutti K."/>
            <person name="Lindquist E."/>
            <person name="Lipzen A."/>
            <person name="Khouja H.-R."/>
            <person name="Murat C."/>
            <person name="Ohm R."/>
            <person name="Olson A."/>
            <person name="Spatafora J."/>
            <person name="Veneault-Fourrey C."/>
            <person name="Henrissat B."/>
            <person name="Grigoriev I."/>
            <person name="Martin F."/>
            <person name="Perotto S."/>
        </authorList>
    </citation>
    <scope>NUCLEOTIDE SEQUENCE [LARGE SCALE GENOMIC DNA]</scope>
    <source>
        <strain evidence="1 2">E</strain>
    </source>
</reference>
<proteinExistence type="predicted"/>